<dbReference type="Proteomes" id="UP000267821">
    <property type="component" value="Unassembled WGS sequence"/>
</dbReference>
<name>A0A3N4LS62_9PEZI</name>
<sequence length="163" mass="17991">MKFSITATIAALVLAQLGFAAPVASPAAADGLEQRTPNPEEDWKTKLGWDGKITPIEEIGEIVSVSRFVLTVIFKNHSTFVMSLTAGDDRAQRHQNHWQRERSAESLCVLDIGPDSGTWCVLYQSTDCSWGGSNGFTNPGLARLEGTYWGQWNDNTGSIKCWW</sequence>
<reference evidence="2 3" key="1">
    <citation type="journal article" date="2018" name="Nat. Ecol. Evol.">
        <title>Pezizomycetes genomes reveal the molecular basis of ectomycorrhizal truffle lifestyle.</title>
        <authorList>
            <person name="Murat C."/>
            <person name="Payen T."/>
            <person name="Noel B."/>
            <person name="Kuo A."/>
            <person name="Morin E."/>
            <person name="Chen J."/>
            <person name="Kohler A."/>
            <person name="Krizsan K."/>
            <person name="Balestrini R."/>
            <person name="Da Silva C."/>
            <person name="Montanini B."/>
            <person name="Hainaut M."/>
            <person name="Levati E."/>
            <person name="Barry K.W."/>
            <person name="Belfiori B."/>
            <person name="Cichocki N."/>
            <person name="Clum A."/>
            <person name="Dockter R.B."/>
            <person name="Fauchery L."/>
            <person name="Guy J."/>
            <person name="Iotti M."/>
            <person name="Le Tacon F."/>
            <person name="Lindquist E.A."/>
            <person name="Lipzen A."/>
            <person name="Malagnac F."/>
            <person name="Mello A."/>
            <person name="Molinier V."/>
            <person name="Miyauchi S."/>
            <person name="Poulain J."/>
            <person name="Riccioni C."/>
            <person name="Rubini A."/>
            <person name="Sitrit Y."/>
            <person name="Splivallo R."/>
            <person name="Traeger S."/>
            <person name="Wang M."/>
            <person name="Zifcakova L."/>
            <person name="Wipf D."/>
            <person name="Zambonelli A."/>
            <person name="Paolocci F."/>
            <person name="Nowrousian M."/>
            <person name="Ottonello S."/>
            <person name="Baldrian P."/>
            <person name="Spatafora J.W."/>
            <person name="Henrissat B."/>
            <person name="Nagy L.G."/>
            <person name="Aury J.M."/>
            <person name="Wincker P."/>
            <person name="Grigoriev I.V."/>
            <person name="Bonfante P."/>
            <person name="Martin F.M."/>
        </authorList>
    </citation>
    <scope>NUCLEOTIDE SEQUENCE [LARGE SCALE GENOMIC DNA]</scope>
    <source>
        <strain evidence="2 3">ATCC MYA-4762</strain>
    </source>
</reference>
<gene>
    <name evidence="2" type="ORF">L211DRAFT_867760</name>
</gene>
<evidence type="ECO:0000313" key="3">
    <source>
        <dbReference type="Proteomes" id="UP000267821"/>
    </source>
</evidence>
<dbReference type="AlphaFoldDB" id="A0A3N4LS62"/>
<feature type="chain" id="PRO_5018133967" evidence="1">
    <location>
        <begin position="21"/>
        <end position="163"/>
    </location>
</feature>
<evidence type="ECO:0000313" key="2">
    <source>
        <dbReference type="EMBL" id="RPB24389.1"/>
    </source>
</evidence>
<accession>A0A3N4LS62</accession>
<keyword evidence="1" id="KW-0732">Signal</keyword>
<evidence type="ECO:0000256" key="1">
    <source>
        <dbReference type="SAM" id="SignalP"/>
    </source>
</evidence>
<proteinExistence type="predicted"/>
<organism evidence="2 3">
    <name type="scientific">Terfezia boudieri ATCC MYA-4762</name>
    <dbReference type="NCBI Taxonomy" id="1051890"/>
    <lineage>
        <taxon>Eukaryota</taxon>
        <taxon>Fungi</taxon>
        <taxon>Dikarya</taxon>
        <taxon>Ascomycota</taxon>
        <taxon>Pezizomycotina</taxon>
        <taxon>Pezizomycetes</taxon>
        <taxon>Pezizales</taxon>
        <taxon>Pezizaceae</taxon>
        <taxon>Terfezia</taxon>
    </lineage>
</organism>
<protein>
    <submittedName>
        <fullName evidence="2">Uncharacterized protein</fullName>
    </submittedName>
</protein>
<dbReference type="EMBL" id="ML121541">
    <property type="protein sequence ID" value="RPB24389.1"/>
    <property type="molecule type" value="Genomic_DNA"/>
</dbReference>
<dbReference type="OrthoDB" id="5400671at2759"/>
<feature type="signal peptide" evidence="1">
    <location>
        <begin position="1"/>
        <end position="20"/>
    </location>
</feature>
<keyword evidence="3" id="KW-1185">Reference proteome</keyword>
<dbReference type="InParanoid" id="A0A3N4LS62"/>